<gene>
    <name evidence="1" type="ORF">FMM08_15330</name>
</gene>
<dbReference type="EMBL" id="VKAC01000009">
    <property type="protein sequence ID" value="TXR55249.1"/>
    <property type="molecule type" value="Genomic_DNA"/>
</dbReference>
<keyword evidence="2" id="KW-1185">Reference proteome</keyword>
<dbReference type="Gene3D" id="3.40.630.30">
    <property type="match status" value="1"/>
</dbReference>
<dbReference type="Proteomes" id="UP000321234">
    <property type="component" value="Unassembled WGS sequence"/>
</dbReference>
<dbReference type="OrthoDB" id="2639622at2"/>
<name>A0A5C8ZD87_9ACTN</name>
<protein>
    <submittedName>
        <fullName evidence="1">Uncharacterized protein</fullName>
    </submittedName>
</protein>
<evidence type="ECO:0000313" key="1">
    <source>
        <dbReference type="EMBL" id="TXR55249.1"/>
    </source>
</evidence>
<dbReference type="AlphaFoldDB" id="A0A5C8ZD87"/>
<accession>A0A5C8ZD87</accession>
<evidence type="ECO:0000313" key="2">
    <source>
        <dbReference type="Proteomes" id="UP000321234"/>
    </source>
</evidence>
<reference evidence="1 2" key="1">
    <citation type="submission" date="2019-07" db="EMBL/GenBank/DDBJ databases">
        <title>Quadrisphaera sp. strain DD2A genome sequencing and assembly.</title>
        <authorList>
            <person name="Kim I."/>
        </authorList>
    </citation>
    <scope>NUCLEOTIDE SEQUENCE [LARGE SCALE GENOMIC DNA]</scope>
    <source>
        <strain evidence="1 2">DD2A</strain>
    </source>
</reference>
<organism evidence="1 2">
    <name type="scientific">Quadrisphaera setariae</name>
    <dbReference type="NCBI Taxonomy" id="2593304"/>
    <lineage>
        <taxon>Bacteria</taxon>
        <taxon>Bacillati</taxon>
        <taxon>Actinomycetota</taxon>
        <taxon>Actinomycetes</taxon>
        <taxon>Kineosporiales</taxon>
        <taxon>Kineosporiaceae</taxon>
        <taxon>Quadrisphaera</taxon>
    </lineage>
</organism>
<comment type="caution">
    <text evidence="1">The sequence shown here is derived from an EMBL/GenBank/DDBJ whole genome shotgun (WGS) entry which is preliminary data.</text>
</comment>
<sequence>MSVGPAEPDVTASPFVVLSGDGLVLRCLRQRDVAALLAGEDDDQVRWLLEGHRSELERTRRWVGETQREWAAGGPRRHLGVFDGERLDRYERPLR</sequence>
<proteinExistence type="predicted"/>
<dbReference type="RefSeq" id="WP_147927256.1">
    <property type="nucleotide sequence ID" value="NZ_VKAC01000009.1"/>
</dbReference>